<protein>
    <submittedName>
        <fullName evidence="3">Universal stress protein</fullName>
    </submittedName>
</protein>
<dbReference type="Pfam" id="PF00582">
    <property type="entry name" value="Usp"/>
    <property type="match status" value="2"/>
</dbReference>
<accession>A0ABW4RUK3</accession>
<dbReference type="PRINTS" id="PR01438">
    <property type="entry name" value="UNVRSLSTRESS"/>
</dbReference>
<organism evidence="3 4">
    <name type="scientific">Luteococcus peritonei</name>
    <dbReference type="NCBI Taxonomy" id="88874"/>
    <lineage>
        <taxon>Bacteria</taxon>
        <taxon>Bacillati</taxon>
        <taxon>Actinomycetota</taxon>
        <taxon>Actinomycetes</taxon>
        <taxon>Propionibacteriales</taxon>
        <taxon>Propionibacteriaceae</taxon>
        <taxon>Luteococcus</taxon>
    </lineage>
</organism>
<evidence type="ECO:0000259" key="2">
    <source>
        <dbReference type="Pfam" id="PF00582"/>
    </source>
</evidence>
<evidence type="ECO:0000256" key="1">
    <source>
        <dbReference type="ARBA" id="ARBA00008791"/>
    </source>
</evidence>
<evidence type="ECO:0000313" key="4">
    <source>
        <dbReference type="Proteomes" id="UP001597326"/>
    </source>
</evidence>
<dbReference type="EMBL" id="JBHUFZ010000016">
    <property type="protein sequence ID" value="MFD1889930.1"/>
    <property type="molecule type" value="Genomic_DNA"/>
</dbReference>
<keyword evidence="4" id="KW-1185">Reference proteome</keyword>
<dbReference type="Gene3D" id="3.40.50.620">
    <property type="entry name" value="HUPs"/>
    <property type="match status" value="2"/>
</dbReference>
<dbReference type="InterPro" id="IPR006016">
    <property type="entry name" value="UspA"/>
</dbReference>
<proteinExistence type="inferred from homology"/>
<dbReference type="InterPro" id="IPR006015">
    <property type="entry name" value="Universal_stress_UspA"/>
</dbReference>
<name>A0ABW4RUK3_9ACTN</name>
<dbReference type="PANTHER" id="PTHR46268">
    <property type="entry name" value="STRESS RESPONSE PROTEIN NHAX"/>
    <property type="match status" value="1"/>
</dbReference>
<comment type="similarity">
    <text evidence="1">Belongs to the universal stress protein A family.</text>
</comment>
<comment type="caution">
    <text evidence="3">The sequence shown here is derived from an EMBL/GenBank/DDBJ whole genome shotgun (WGS) entry which is preliminary data.</text>
</comment>
<dbReference type="CDD" id="cd00293">
    <property type="entry name" value="USP-like"/>
    <property type="match status" value="1"/>
</dbReference>
<gene>
    <name evidence="3" type="ORF">ACFSCS_06970</name>
</gene>
<dbReference type="RefSeq" id="WP_343872855.1">
    <property type="nucleotide sequence ID" value="NZ_BAAAIX010000013.1"/>
</dbReference>
<evidence type="ECO:0000313" key="3">
    <source>
        <dbReference type="EMBL" id="MFD1889930.1"/>
    </source>
</evidence>
<dbReference type="PANTHER" id="PTHR46268:SF6">
    <property type="entry name" value="UNIVERSAL STRESS PROTEIN UP12"/>
    <property type="match status" value="1"/>
</dbReference>
<dbReference type="InterPro" id="IPR014729">
    <property type="entry name" value="Rossmann-like_a/b/a_fold"/>
</dbReference>
<sequence length="310" mass="32813">MSTDSYRTAGRIVVGIDGSAQSHVAARWAARRAQTTGVGLTVLLVTPPLRVPGRGGSVFAAMRQGVDEFTRQVTEAARKNLAEAEAVVREEFGELDLETVMVDDSEPALELVRASEQAELVVVGTRGLGAARAMAMGSVSAHLVAQARGPVVVVPETGIAEDDRARGTVVVGIEDATQSTETLRAALAEARRIDGTLLAIHTWEYDPALSAGLPALDTSMYQPMTKAFDEDLREMVAREVSRTGDDVAVETRVSVGRPGEVLVHASHEAELVVVGSRGANGLAGVLLGSTARQVVRQSICPVMVLPHRKH</sequence>
<feature type="domain" description="UspA" evidence="2">
    <location>
        <begin position="11"/>
        <end position="155"/>
    </location>
</feature>
<dbReference type="Proteomes" id="UP001597326">
    <property type="component" value="Unassembled WGS sequence"/>
</dbReference>
<reference evidence="4" key="1">
    <citation type="journal article" date="2019" name="Int. J. Syst. Evol. Microbiol.">
        <title>The Global Catalogue of Microorganisms (GCM) 10K type strain sequencing project: providing services to taxonomists for standard genome sequencing and annotation.</title>
        <authorList>
            <consortium name="The Broad Institute Genomics Platform"/>
            <consortium name="The Broad Institute Genome Sequencing Center for Infectious Disease"/>
            <person name="Wu L."/>
            <person name="Ma J."/>
        </authorList>
    </citation>
    <scope>NUCLEOTIDE SEQUENCE [LARGE SCALE GENOMIC DNA]</scope>
    <source>
        <strain evidence="4">CAIM 431</strain>
    </source>
</reference>
<dbReference type="SUPFAM" id="SSF52402">
    <property type="entry name" value="Adenine nucleotide alpha hydrolases-like"/>
    <property type="match status" value="2"/>
</dbReference>
<feature type="domain" description="UspA" evidence="2">
    <location>
        <begin position="168"/>
        <end position="306"/>
    </location>
</feature>